<dbReference type="Proteomes" id="UP001168990">
    <property type="component" value="Unassembled WGS sequence"/>
</dbReference>
<evidence type="ECO:0000256" key="8">
    <source>
        <dbReference type="ARBA" id="ARBA00022824"/>
    </source>
</evidence>
<comment type="function">
    <text evidence="2">May be involved in the metabolism of insect hormones and in the breakdown of synthetic insecticides.</text>
</comment>
<comment type="caution">
    <text evidence="18">The sequence shown here is derived from an EMBL/GenBank/DDBJ whole genome shotgun (WGS) entry which is preliminary data.</text>
</comment>
<evidence type="ECO:0000256" key="4">
    <source>
        <dbReference type="ARBA" id="ARBA00004406"/>
    </source>
</evidence>
<evidence type="ECO:0000313" key="18">
    <source>
        <dbReference type="EMBL" id="KAK0164018.1"/>
    </source>
</evidence>
<evidence type="ECO:0000256" key="10">
    <source>
        <dbReference type="ARBA" id="ARBA00023002"/>
    </source>
</evidence>
<feature type="transmembrane region" description="Helical" evidence="17">
    <location>
        <begin position="12"/>
        <end position="34"/>
    </location>
</feature>
<evidence type="ECO:0000256" key="17">
    <source>
        <dbReference type="SAM" id="Phobius"/>
    </source>
</evidence>
<feature type="binding site" description="axial binding residue" evidence="14">
    <location>
        <position position="451"/>
    </location>
    <ligand>
        <name>heme</name>
        <dbReference type="ChEBI" id="CHEBI:30413"/>
    </ligand>
    <ligandPart>
        <name>Fe</name>
        <dbReference type="ChEBI" id="CHEBI:18248"/>
    </ligandPart>
</feature>
<keyword evidence="7 14" id="KW-0479">Metal-binding</keyword>
<dbReference type="PROSITE" id="PS00086">
    <property type="entry name" value="CYTOCHROME_P450"/>
    <property type="match status" value="1"/>
</dbReference>
<keyword evidence="17" id="KW-0812">Transmembrane</keyword>
<evidence type="ECO:0000256" key="12">
    <source>
        <dbReference type="ARBA" id="ARBA00023033"/>
    </source>
</evidence>
<feature type="region of interest" description="Disordered" evidence="16">
    <location>
        <begin position="510"/>
        <end position="530"/>
    </location>
</feature>
<keyword evidence="9" id="KW-0492">Microsome</keyword>
<feature type="compositionally biased region" description="Polar residues" evidence="16">
    <location>
        <begin position="510"/>
        <end position="524"/>
    </location>
</feature>
<evidence type="ECO:0000256" key="16">
    <source>
        <dbReference type="SAM" id="MobiDB-lite"/>
    </source>
</evidence>
<dbReference type="SUPFAM" id="SSF48264">
    <property type="entry name" value="Cytochrome P450"/>
    <property type="match status" value="1"/>
</dbReference>
<evidence type="ECO:0000256" key="1">
    <source>
        <dbReference type="ARBA" id="ARBA00001971"/>
    </source>
</evidence>
<dbReference type="PRINTS" id="PR00463">
    <property type="entry name" value="EP450I"/>
</dbReference>
<dbReference type="InterPro" id="IPR001128">
    <property type="entry name" value="Cyt_P450"/>
</dbReference>
<keyword evidence="13 17" id="KW-0472">Membrane</keyword>
<keyword evidence="6 14" id="KW-0349">Heme</keyword>
<dbReference type="GO" id="GO:0016705">
    <property type="term" value="F:oxidoreductase activity, acting on paired donors, with incorporation or reduction of molecular oxygen"/>
    <property type="evidence" value="ECO:0007669"/>
    <property type="project" value="InterPro"/>
</dbReference>
<name>A0AA39KJP9_9HYME</name>
<comment type="subcellular location">
    <subcellularLocation>
        <location evidence="4">Endoplasmic reticulum membrane</location>
        <topology evidence="4">Peripheral membrane protein</topology>
    </subcellularLocation>
    <subcellularLocation>
        <location evidence="3">Microsome membrane</location>
        <topology evidence="3">Peripheral membrane protein</topology>
    </subcellularLocation>
</comment>
<dbReference type="GO" id="GO:0004497">
    <property type="term" value="F:monooxygenase activity"/>
    <property type="evidence" value="ECO:0007669"/>
    <property type="project" value="UniProtKB-KW"/>
</dbReference>
<organism evidence="18 19">
    <name type="scientific">Microctonus aethiopoides</name>
    <dbReference type="NCBI Taxonomy" id="144406"/>
    <lineage>
        <taxon>Eukaryota</taxon>
        <taxon>Metazoa</taxon>
        <taxon>Ecdysozoa</taxon>
        <taxon>Arthropoda</taxon>
        <taxon>Hexapoda</taxon>
        <taxon>Insecta</taxon>
        <taxon>Pterygota</taxon>
        <taxon>Neoptera</taxon>
        <taxon>Endopterygota</taxon>
        <taxon>Hymenoptera</taxon>
        <taxon>Apocrita</taxon>
        <taxon>Ichneumonoidea</taxon>
        <taxon>Braconidae</taxon>
        <taxon>Euphorinae</taxon>
        <taxon>Microctonus</taxon>
    </lineage>
</organism>
<evidence type="ECO:0000313" key="19">
    <source>
        <dbReference type="Proteomes" id="UP001168990"/>
    </source>
</evidence>
<evidence type="ECO:0000256" key="6">
    <source>
        <dbReference type="ARBA" id="ARBA00022617"/>
    </source>
</evidence>
<keyword evidence="8" id="KW-0256">Endoplasmic reticulum</keyword>
<proteinExistence type="inferred from homology"/>
<keyword evidence="17" id="KW-1133">Transmembrane helix</keyword>
<reference evidence="18" key="2">
    <citation type="submission" date="2023-03" db="EMBL/GenBank/DDBJ databases">
        <authorList>
            <person name="Inwood S.N."/>
            <person name="Skelly J.G."/>
            <person name="Guhlin J."/>
            <person name="Harrop T.W.R."/>
            <person name="Goldson S.G."/>
            <person name="Dearden P.K."/>
        </authorList>
    </citation>
    <scope>NUCLEOTIDE SEQUENCE</scope>
    <source>
        <strain evidence="18">Irish</strain>
        <tissue evidence="18">Whole body</tissue>
    </source>
</reference>
<evidence type="ECO:0000256" key="14">
    <source>
        <dbReference type="PIRSR" id="PIRSR602401-1"/>
    </source>
</evidence>
<evidence type="ECO:0000256" key="9">
    <source>
        <dbReference type="ARBA" id="ARBA00022848"/>
    </source>
</evidence>
<reference evidence="18" key="1">
    <citation type="journal article" date="2023" name="bioRxiv">
        <title>Scaffold-level genome assemblies of two parasitoid biocontrol wasps reveal the parthenogenesis mechanism and an associated novel virus.</title>
        <authorList>
            <person name="Inwood S."/>
            <person name="Skelly J."/>
            <person name="Guhlin J."/>
            <person name="Harrop T."/>
            <person name="Goldson S."/>
            <person name="Dearden P."/>
        </authorList>
    </citation>
    <scope>NUCLEOTIDE SEQUENCE</scope>
    <source>
        <strain evidence="18">Irish</strain>
        <tissue evidence="18">Whole body</tissue>
    </source>
</reference>
<evidence type="ECO:0000256" key="11">
    <source>
        <dbReference type="ARBA" id="ARBA00023004"/>
    </source>
</evidence>
<protein>
    <recommendedName>
        <fullName evidence="20">Cytochrome P450</fullName>
    </recommendedName>
</protein>
<keyword evidence="11 14" id="KW-0408">Iron</keyword>
<dbReference type="InterPro" id="IPR002401">
    <property type="entry name" value="Cyt_P450_E_grp-I"/>
</dbReference>
<evidence type="ECO:0008006" key="20">
    <source>
        <dbReference type="Google" id="ProtNLM"/>
    </source>
</evidence>
<dbReference type="GO" id="GO:0020037">
    <property type="term" value="F:heme binding"/>
    <property type="evidence" value="ECO:0007669"/>
    <property type="project" value="InterPro"/>
</dbReference>
<evidence type="ECO:0000256" key="15">
    <source>
        <dbReference type="RuleBase" id="RU000461"/>
    </source>
</evidence>
<dbReference type="PANTHER" id="PTHR24291">
    <property type="entry name" value="CYTOCHROME P450 FAMILY 4"/>
    <property type="match status" value="1"/>
</dbReference>
<keyword evidence="19" id="KW-1185">Reference proteome</keyword>
<evidence type="ECO:0000256" key="13">
    <source>
        <dbReference type="ARBA" id="ARBA00023136"/>
    </source>
</evidence>
<keyword evidence="10 15" id="KW-0560">Oxidoreductase</keyword>
<evidence type="ECO:0000256" key="7">
    <source>
        <dbReference type="ARBA" id="ARBA00022723"/>
    </source>
</evidence>
<dbReference type="InterPro" id="IPR036396">
    <property type="entry name" value="Cyt_P450_sf"/>
</dbReference>
<dbReference type="InterPro" id="IPR050196">
    <property type="entry name" value="Cytochrome_P450_Monoox"/>
</dbReference>
<gene>
    <name evidence="18" type="ORF">PV328_002689</name>
</gene>
<evidence type="ECO:0000256" key="5">
    <source>
        <dbReference type="ARBA" id="ARBA00010617"/>
    </source>
</evidence>
<dbReference type="GO" id="GO:0005789">
    <property type="term" value="C:endoplasmic reticulum membrane"/>
    <property type="evidence" value="ECO:0007669"/>
    <property type="project" value="UniProtKB-SubCell"/>
</dbReference>
<dbReference type="GO" id="GO:0005506">
    <property type="term" value="F:iron ion binding"/>
    <property type="evidence" value="ECO:0007669"/>
    <property type="project" value="InterPro"/>
</dbReference>
<dbReference type="Gene3D" id="1.10.630.10">
    <property type="entry name" value="Cytochrome P450"/>
    <property type="match status" value="1"/>
</dbReference>
<dbReference type="AlphaFoldDB" id="A0AA39KJP9"/>
<dbReference type="PANTHER" id="PTHR24291:SF189">
    <property type="entry name" value="CYTOCHROME P450 4C3-RELATED"/>
    <property type="match status" value="1"/>
</dbReference>
<dbReference type="EMBL" id="JAQQBS010001422">
    <property type="protein sequence ID" value="KAK0164018.1"/>
    <property type="molecule type" value="Genomic_DNA"/>
</dbReference>
<sequence length="530" mass="60430">MAVANTNTAMPIVGSWITFVLSLSILTILLGLFVKRAKFLYPLRNVPSPMAIPIIGNAYQLNCSLEEFFKRLIIWGKQFGDIYILWLGFRPLVFVYRVEGIQPLLSSSIHIDKSLEYQYLKPWLGNGLVLSTGDNWHFQRKLLTPTFHGGLQQTYLKSVIREASTMVTCLQAEIGKIFDIVPYAKRAAVDMICESSMGYHINAQTNFLNDYVVAVEKMTSIIQTRFTNIWISLEPIFQRTALGKEHEVALKTIHGFVDNVIAERKAEWKVNHDGNFNESTSQKKTLLDLLLDYSQNENAGLSDKDIRDQVNTFMFAGHDTVATSITWILYTLGQNREYQDKILEEYEAIVGNDELTLEKLTKLTWLEACVKETWRLYPVVPLIARQIYQPLKLMNYDIPVGSTVLVNTFMLHRDPRHFPQPENFIPERFLPNAPKPPAFAYIPFSAGSRNCIGWKFATMVVKVSIISLLRAYEIQSIDSTNDLRLISSIVLINADGVRLKILPRHHHDSITQSNDNFNSTASQSDKTKND</sequence>
<dbReference type="Pfam" id="PF00067">
    <property type="entry name" value="p450"/>
    <property type="match status" value="1"/>
</dbReference>
<dbReference type="CDD" id="cd20628">
    <property type="entry name" value="CYP4"/>
    <property type="match status" value="1"/>
</dbReference>
<dbReference type="PRINTS" id="PR00385">
    <property type="entry name" value="P450"/>
</dbReference>
<comment type="similarity">
    <text evidence="5 15">Belongs to the cytochrome P450 family.</text>
</comment>
<evidence type="ECO:0000256" key="3">
    <source>
        <dbReference type="ARBA" id="ARBA00004174"/>
    </source>
</evidence>
<dbReference type="InterPro" id="IPR017972">
    <property type="entry name" value="Cyt_P450_CS"/>
</dbReference>
<comment type="cofactor">
    <cofactor evidence="1 14">
        <name>heme</name>
        <dbReference type="ChEBI" id="CHEBI:30413"/>
    </cofactor>
</comment>
<evidence type="ECO:0000256" key="2">
    <source>
        <dbReference type="ARBA" id="ARBA00003690"/>
    </source>
</evidence>
<accession>A0AA39KJP9</accession>
<keyword evidence="12 15" id="KW-0503">Monooxygenase</keyword>